<organism evidence="1">
    <name type="scientific">marine sediment metagenome</name>
    <dbReference type="NCBI Taxonomy" id="412755"/>
    <lineage>
        <taxon>unclassified sequences</taxon>
        <taxon>metagenomes</taxon>
        <taxon>ecological metagenomes</taxon>
    </lineage>
</organism>
<sequence>KYRTKITKDKINVEQYLLSFYNTHVEVIIVLTKNELEIIEDQIQDILLENQTK</sequence>
<reference evidence="1" key="1">
    <citation type="journal article" date="2014" name="Front. Microbiol.">
        <title>High frequency of phylogenetically diverse reductive dehalogenase-homologous genes in deep subseafloor sedimentary metagenomes.</title>
        <authorList>
            <person name="Kawai M."/>
            <person name="Futagami T."/>
            <person name="Toyoda A."/>
            <person name="Takaki Y."/>
            <person name="Nishi S."/>
            <person name="Hori S."/>
            <person name="Arai W."/>
            <person name="Tsubouchi T."/>
            <person name="Morono Y."/>
            <person name="Uchiyama I."/>
            <person name="Ito T."/>
            <person name="Fujiyama A."/>
            <person name="Inagaki F."/>
            <person name="Takami H."/>
        </authorList>
    </citation>
    <scope>NUCLEOTIDE SEQUENCE</scope>
    <source>
        <strain evidence="1">Expedition CK06-06</strain>
    </source>
</reference>
<dbReference type="AlphaFoldDB" id="X1CN43"/>
<name>X1CN43_9ZZZZ</name>
<gene>
    <name evidence="1" type="ORF">S01H4_39211</name>
</gene>
<feature type="non-terminal residue" evidence="1">
    <location>
        <position position="1"/>
    </location>
</feature>
<evidence type="ECO:0000313" key="1">
    <source>
        <dbReference type="EMBL" id="GAG97543.1"/>
    </source>
</evidence>
<proteinExistence type="predicted"/>
<dbReference type="EMBL" id="BART01021213">
    <property type="protein sequence ID" value="GAG97543.1"/>
    <property type="molecule type" value="Genomic_DNA"/>
</dbReference>
<comment type="caution">
    <text evidence="1">The sequence shown here is derived from an EMBL/GenBank/DDBJ whole genome shotgun (WGS) entry which is preliminary data.</text>
</comment>
<accession>X1CN43</accession>
<protein>
    <submittedName>
        <fullName evidence="1">Uncharacterized protein</fullName>
    </submittedName>
</protein>